<evidence type="ECO:0000313" key="2">
    <source>
        <dbReference type="Proteomes" id="UP000001578"/>
    </source>
</evidence>
<organism evidence="1 2">
    <name type="scientific">Geobacillus thermodenitrificans (strain NG80-2)</name>
    <dbReference type="NCBI Taxonomy" id="420246"/>
    <lineage>
        <taxon>Bacteria</taxon>
        <taxon>Bacillati</taxon>
        <taxon>Bacillota</taxon>
        <taxon>Bacilli</taxon>
        <taxon>Bacillales</taxon>
        <taxon>Anoxybacillaceae</taxon>
        <taxon>Geobacillus</taxon>
    </lineage>
</organism>
<dbReference type="Proteomes" id="UP000001578">
    <property type="component" value="Chromosome"/>
</dbReference>
<sequence length="95" mass="11165">MREMGIRAVIQKKRPYYGKKASDAISGNHLNRNFHATNPNEKWVTDITYLIFNGQTEGQDVQERKLFWTMPAWKAFFAISRRMVSICARFAQPKR</sequence>
<dbReference type="EMBL" id="CP000557">
    <property type="protein sequence ID" value="ABO68731.1"/>
    <property type="molecule type" value="Genomic_DNA"/>
</dbReference>
<dbReference type="HOGENOM" id="CLU_2368879_0_0_9"/>
<proteinExistence type="predicted"/>
<name>A4ITS7_GEOTN</name>
<gene>
    <name evidence="1" type="ordered locus">GTNG_3394</name>
</gene>
<dbReference type="KEGG" id="gtn:GTNG_3394"/>
<protein>
    <submittedName>
        <fullName evidence="1">Transposase</fullName>
    </submittedName>
</protein>
<accession>A4ITS7</accession>
<evidence type="ECO:0000313" key="1">
    <source>
        <dbReference type="EMBL" id="ABO68731.1"/>
    </source>
</evidence>
<reference evidence="1 2" key="1">
    <citation type="journal article" date="2007" name="Proc. Natl. Acad. Sci. U.S.A.">
        <title>Genome and proteome of long-chain alkane degrading Geobacillus thermodenitrificans NG80-2 isolated from a deep-subsurface oil reservoir.</title>
        <authorList>
            <person name="Feng L."/>
            <person name="Wang W."/>
            <person name="Cheng J."/>
            <person name="Ren Y."/>
            <person name="Zhao G."/>
            <person name="Gao C."/>
            <person name="Tang Y."/>
            <person name="Liu X."/>
            <person name="Han W."/>
            <person name="Peng X."/>
            <person name="Liu R."/>
            <person name="Wang L."/>
        </authorList>
    </citation>
    <scope>NUCLEOTIDE SEQUENCE [LARGE SCALE GENOMIC DNA]</scope>
    <source>
        <strain evidence="1 2">NG80-2</strain>
    </source>
</reference>
<dbReference type="eggNOG" id="COG2801">
    <property type="taxonomic scope" value="Bacteria"/>
</dbReference>
<dbReference type="AlphaFoldDB" id="A4ITS7"/>